<dbReference type="AlphaFoldDB" id="A0A1Q5PRL1"/>
<dbReference type="Gene3D" id="3.40.190.10">
    <property type="entry name" value="Periplasmic binding protein-like II"/>
    <property type="match status" value="2"/>
</dbReference>
<evidence type="ECO:0000259" key="3">
    <source>
        <dbReference type="SMART" id="SM00062"/>
    </source>
</evidence>
<evidence type="ECO:0000256" key="2">
    <source>
        <dbReference type="SAM" id="SignalP"/>
    </source>
</evidence>
<dbReference type="SUPFAM" id="SSF53850">
    <property type="entry name" value="Periplasmic binding protein-like II"/>
    <property type="match status" value="1"/>
</dbReference>
<feature type="domain" description="Solute-binding protein family 3/N-terminal" evidence="3">
    <location>
        <begin position="69"/>
        <end position="295"/>
    </location>
</feature>
<keyword evidence="5" id="KW-1185">Reference proteome</keyword>
<dbReference type="PROSITE" id="PS51257">
    <property type="entry name" value="PROKAR_LIPOPROTEIN"/>
    <property type="match status" value="1"/>
</dbReference>
<dbReference type="EMBL" id="MPDM01000003">
    <property type="protein sequence ID" value="OKL50060.1"/>
    <property type="molecule type" value="Genomic_DNA"/>
</dbReference>
<evidence type="ECO:0000313" key="4">
    <source>
        <dbReference type="EMBL" id="OKL50060.1"/>
    </source>
</evidence>
<dbReference type="PANTHER" id="PTHR35936:SF17">
    <property type="entry name" value="ARGININE-BINDING EXTRACELLULAR PROTEIN ARTP"/>
    <property type="match status" value="1"/>
</dbReference>
<dbReference type="Pfam" id="PF00497">
    <property type="entry name" value="SBP_bac_3"/>
    <property type="match status" value="1"/>
</dbReference>
<dbReference type="RefSeq" id="WP_075361386.1">
    <property type="nucleotide sequence ID" value="NZ_MPDM01000003.1"/>
</dbReference>
<keyword evidence="1 2" id="KW-0732">Signal</keyword>
<sequence length="310" mass="32540">MKKPILGIITASALALSLTACSASDPDTSPAGGASNEGSSQTVKFDLSSVSADETLAKQVPAKLQDSKTLNIATSADYEPAEFMDLDGQTPIGFEIDLIKAISKKLGLEPQLSHAPFESIIPAVGSKYDAAIASFEINEKRIEAVNMSSYMKSGSIYLISKDNPANFDSANLCGMRLGVQSGSAQQNDIEAASAKCVADSKPEITILPETDAQVLFTKLKGKQLDAAFVDNIAAALAKEKNPGDFDTFGDVVDAFPAGIVTGKEDTQLAEVITKATQQLIDDGTVAKIFEAWNVDTSSVIPTAELNPTGL</sequence>
<evidence type="ECO:0000256" key="1">
    <source>
        <dbReference type="ARBA" id="ARBA00022729"/>
    </source>
</evidence>
<proteinExistence type="predicted"/>
<dbReference type="CDD" id="cd01004">
    <property type="entry name" value="PBP2_MidA_like"/>
    <property type="match status" value="1"/>
</dbReference>
<evidence type="ECO:0000313" key="5">
    <source>
        <dbReference type="Proteomes" id="UP000186465"/>
    </source>
</evidence>
<protein>
    <recommendedName>
        <fullName evidence="3">Solute-binding protein family 3/N-terminal domain-containing protein</fullName>
    </recommendedName>
</protein>
<name>A0A1Q5PRL1_9ACTO</name>
<dbReference type="PANTHER" id="PTHR35936">
    <property type="entry name" value="MEMBRANE-BOUND LYTIC MUREIN TRANSGLYCOSYLASE F"/>
    <property type="match status" value="1"/>
</dbReference>
<dbReference type="Proteomes" id="UP000186465">
    <property type="component" value="Unassembled WGS sequence"/>
</dbReference>
<dbReference type="InterPro" id="IPR001638">
    <property type="entry name" value="Solute-binding_3/MltF_N"/>
</dbReference>
<accession>A0A1Q5PRL1</accession>
<dbReference type="STRING" id="156892.BM477_04020"/>
<dbReference type="SMART" id="SM00062">
    <property type="entry name" value="PBPb"/>
    <property type="match status" value="1"/>
</dbReference>
<comment type="caution">
    <text evidence="4">The sequence shown here is derived from an EMBL/GenBank/DDBJ whole genome shotgun (WGS) entry which is preliminary data.</text>
</comment>
<reference evidence="5" key="1">
    <citation type="submission" date="2016-11" db="EMBL/GenBank/DDBJ databases">
        <title>Actinomyces gypaetusis sp. nov. isolated from Gypaetus barbatus in Qinghai Tibet Plateau China.</title>
        <authorList>
            <person name="Meng X."/>
        </authorList>
    </citation>
    <scope>NUCLEOTIDE SEQUENCE [LARGE SCALE GENOMIC DNA]</scope>
    <source>
        <strain evidence="5">DSM 15383</strain>
    </source>
</reference>
<dbReference type="OrthoDB" id="4633994at2"/>
<organism evidence="4 5">
    <name type="scientific">Boudabousia marimammalium</name>
    <dbReference type="NCBI Taxonomy" id="156892"/>
    <lineage>
        <taxon>Bacteria</taxon>
        <taxon>Bacillati</taxon>
        <taxon>Actinomycetota</taxon>
        <taxon>Actinomycetes</taxon>
        <taxon>Actinomycetales</taxon>
        <taxon>Actinomycetaceae</taxon>
        <taxon>Boudabousia</taxon>
    </lineage>
</organism>
<feature type="signal peptide" evidence="2">
    <location>
        <begin position="1"/>
        <end position="22"/>
    </location>
</feature>
<gene>
    <name evidence="4" type="ORF">BM477_04020</name>
</gene>
<feature type="chain" id="PRO_5039067742" description="Solute-binding protein family 3/N-terminal domain-containing protein" evidence="2">
    <location>
        <begin position="23"/>
        <end position="310"/>
    </location>
</feature>